<organism evidence="1 2">
    <name type="scientific">Chloebia gouldiae</name>
    <name type="common">Gouldian finch</name>
    <name type="synonym">Erythrura gouldiae</name>
    <dbReference type="NCBI Taxonomy" id="44316"/>
    <lineage>
        <taxon>Eukaryota</taxon>
        <taxon>Metazoa</taxon>
        <taxon>Chordata</taxon>
        <taxon>Craniata</taxon>
        <taxon>Vertebrata</taxon>
        <taxon>Euteleostomi</taxon>
        <taxon>Archelosauria</taxon>
        <taxon>Archosauria</taxon>
        <taxon>Dinosauria</taxon>
        <taxon>Saurischia</taxon>
        <taxon>Theropoda</taxon>
        <taxon>Coelurosauria</taxon>
        <taxon>Aves</taxon>
        <taxon>Neognathae</taxon>
        <taxon>Neoaves</taxon>
        <taxon>Telluraves</taxon>
        <taxon>Australaves</taxon>
        <taxon>Passeriformes</taxon>
        <taxon>Passeroidea</taxon>
        <taxon>Passeridae</taxon>
        <taxon>Chloebia</taxon>
    </lineage>
</organism>
<sequence length="94" mass="10237">PLHSTAVYLRDTLDNMPLPHLRDHHTQSVEKHCSGWPLEVRPSCCAPGIAIRRLVSQVRVLSDGNYFEDEGLPLGREGVLAAASSGQPLLALQA</sequence>
<gene>
    <name evidence="1" type="ORF">DV515_00010598</name>
</gene>
<evidence type="ECO:0000313" key="1">
    <source>
        <dbReference type="EMBL" id="RLV98602.1"/>
    </source>
</evidence>
<comment type="caution">
    <text evidence="1">The sequence shown here is derived from an EMBL/GenBank/DDBJ whole genome shotgun (WGS) entry which is preliminary data.</text>
</comment>
<evidence type="ECO:0000313" key="2">
    <source>
        <dbReference type="Proteomes" id="UP000276834"/>
    </source>
</evidence>
<name>A0A3L8S9H0_CHLGU</name>
<protein>
    <submittedName>
        <fullName evidence="1">Uncharacterized protein</fullName>
    </submittedName>
</protein>
<feature type="non-terminal residue" evidence="1">
    <location>
        <position position="1"/>
    </location>
</feature>
<proteinExistence type="predicted"/>
<keyword evidence="2" id="KW-1185">Reference proteome</keyword>
<dbReference type="Proteomes" id="UP000276834">
    <property type="component" value="Unassembled WGS sequence"/>
</dbReference>
<accession>A0A3L8S9H0</accession>
<dbReference type="EMBL" id="QUSF01000039">
    <property type="protein sequence ID" value="RLV98602.1"/>
    <property type="molecule type" value="Genomic_DNA"/>
</dbReference>
<reference evidence="1 2" key="1">
    <citation type="journal article" date="2018" name="Proc. R. Soc. B">
        <title>A non-coding region near Follistatin controls head colour polymorphism in the Gouldian finch.</title>
        <authorList>
            <person name="Toomey M.B."/>
            <person name="Marques C.I."/>
            <person name="Andrade P."/>
            <person name="Araujo P.M."/>
            <person name="Sabatino S."/>
            <person name="Gazda M.A."/>
            <person name="Afonso S."/>
            <person name="Lopes R.J."/>
            <person name="Corbo J.C."/>
            <person name="Carneiro M."/>
        </authorList>
    </citation>
    <scope>NUCLEOTIDE SEQUENCE [LARGE SCALE GENOMIC DNA]</scope>
    <source>
        <strain evidence="1">Red01</strain>
        <tissue evidence="1">Muscle</tissue>
    </source>
</reference>
<dbReference type="AlphaFoldDB" id="A0A3L8S9H0"/>